<gene>
    <name evidence="2" type="ORF">HGRIS_010992</name>
</gene>
<proteinExistence type="predicted"/>
<feature type="compositionally biased region" description="Basic and acidic residues" evidence="1">
    <location>
        <begin position="218"/>
        <end position="232"/>
    </location>
</feature>
<sequence>MVAHLESNNVPVAVARPPSSRMVNTLPRKSAVTSTCQDIPQGASSFADQEKVEDVPYGIRAFEAPRKGAASMDVYKRVQDELAVVLLRRRSALTSSEVTSMSVRGSSALNVPIKTKTLLCNVLKAFRATEAERCRGVLEASSGYTPVQQLAEHPSRHSSSPSPPAARTCASIQAVAMDLEPEVHVLPRAAFLFAKPTPMPARPRQTTQRKPSLASQGSRREHSSIRTQDHSMDLFAGATARPSKTSSFVLRGRTNLPAFSTVPPSMPIPRSPLAPRSTNVPPGGSRLGYKIQLTKPNGRGFKAVDQQGRRMGALGRLPAAKAAASQSSRAKTPTPTSRTPSLSASLSVPRSFARKAAQCNAKSMAPRGSRAVWRG</sequence>
<evidence type="ECO:0000256" key="1">
    <source>
        <dbReference type="SAM" id="MobiDB-lite"/>
    </source>
</evidence>
<feature type="region of interest" description="Disordered" evidence="1">
    <location>
        <begin position="260"/>
        <end position="283"/>
    </location>
</feature>
<dbReference type="Proteomes" id="UP001556367">
    <property type="component" value="Unassembled WGS sequence"/>
</dbReference>
<feature type="region of interest" description="Disordered" evidence="1">
    <location>
        <begin position="196"/>
        <end position="234"/>
    </location>
</feature>
<dbReference type="EMBL" id="JASNQZ010000014">
    <property type="protein sequence ID" value="KAL0948411.1"/>
    <property type="molecule type" value="Genomic_DNA"/>
</dbReference>
<name>A0ABR3IYL8_9AGAR</name>
<evidence type="ECO:0000313" key="3">
    <source>
        <dbReference type="Proteomes" id="UP001556367"/>
    </source>
</evidence>
<keyword evidence="3" id="KW-1185">Reference proteome</keyword>
<feature type="compositionally biased region" description="Low complexity" evidence="1">
    <location>
        <begin position="319"/>
        <end position="347"/>
    </location>
</feature>
<comment type="caution">
    <text evidence="2">The sequence shown here is derived from an EMBL/GenBank/DDBJ whole genome shotgun (WGS) entry which is preliminary data.</text>
</comment>
<accession>A0ABR3IYL8</accession>
<organism evidence="2 3">
    <name type="scientific">Hohenbuehelia grisea</name>
    <dbReference type="NCBI Taxonomy" id="104357"/>
    <lineage>
        <taxon>Eukaryota</taxon>
        <taxon>Fungi</taxon>
        <taxon>Dikarya</taxon>
        <taxon>Basidiomycota</taxon>
        <taxon>Agaricomycotina</taxon>
        <taxon>Agaricomycetes</taxon>
        <taxon>Agaricomycetidae</taxon>
        <taxon>Agaricales</taxon>
        <taxon>Pleurotineae</taxon>
        <taxon>Pleurotaceae</taxon>
        <taxon>Hohenbuehelia</taxon>
    </lineage>
</organism>
<reference evidence="3" key="1">
    <citation type="submission" date="2024-06" db="EMBL/GenBank/DDBJ databases">
        <title>Multi-omics analyses provide insights into the biosynthesis of the anticancer antibiotic pleurotin in Hohenbuehelia grisea.</title>
        <authorList>
            <person name="Weaver J.A."/>
            <person name="Alberti F."/>
        </authorList>
    </citation>
    <scope>NUCLEOTIDE SEQUENCE [LARGE SCALE GENOMIC DNA]</scope>
    <source>
        <strain evidence="3">T-177</strain>
    </source>
</reference>
<feature type="region of interest" description="Disordered" evidence="1">
    <location>
        <begin position="147"/>
        <end position="166"/>
    </location>
</feature>
<feature type="region of interest" description="Disordered" evidence="1">
    <location>
        <begin position="317"/>
        <end position="350"/>
    </location>
</feature>
<feature type="compositionally biased region" description="Polar residues" evidence="1">
    <location>
        <begin position="204"/>
        <end position="217"/>
    </location>
</feature>
<protein>
    <submittedName>
        <fullName evidence="2">Uncharacterized protein</fullName>
    </submittedName>
</protein>
<evidence type="ECO:0000313" key="2">
    <source>
        <dbReference type="EMBL" id="KAL0948411.1"/>
    </source>
</evidence>